<name>A0A6C0CU30_9ZZZZ</name>
<keyword evidence="1" id="KW-1133">Transmembrane helix</keyword>
<evidence type="ECO:0000313" key="2">
    <source>
        <dbReference type="EMBL" id="QHT07234.1"/>
    </source>
</evidence>
<keyword evidence="1" id="KW-0472">Membrane</keyword>
<proteinExistence type="predicted"/>
<dbReference type="AlphaFoldDB" id="A0A6C0CU30"/>
<sequence length="70" mass="8184">MSGDTQSKVLSLVLNLILKELKKTEFQTEVLKPILKGALWYMAPYILIFFSINIFFMMIAFSLILHFKKK</sequence>
<reference evidence="2" key="1">
    <citation type="journal article" date="2020" name="Nature">
        <title>Giant virus diversity and host interactions through global metagenomics.</title>
        <authorList>
            <person name="Schulz F."/>
            <person name="Roux S."/>
            <person name="Paez-Espino D."/>
            <person name="Jungbluth S."/>
            <person name="Walsh D.A."/>
            <person name="Denef V.J."/>
            <person name="McMahon K.D."/>
            <person name="Konstantinidis K.T."/>
            <person name="Eloe-Fadrosh E.A."/>
            <person name="Kyrpides N.C."/>
            <person name="Woyke T."/>
        </authorList>
    </citation>
    <scope>NUCLEOTIDE SEQUENCE</scope>
    <source>
        <strain evidence="2">GVMAG-M-3300021962-46</strain>
    </source>
</reference>
<organism evidence="2">
    <name type="scientific">viral metagenome</name>
    <dbReference type="NCBI Taxonomy" id="1070528"/>
    <lineage>
        <taxon>unclassified sequences</taxon>
        <taxon>metagenomes</taxon>
        <taxon>organismal metagenomes</taxon>
    </lineage>
</organism>
<feature type="transmembrane region" description="Helical" evidence="1">
    <location>
        <begin position="38"/>
        <end position="65"/>
    </location>
</feature>
<dbReference type="EMBL" id="MN739480">
    <property type="protein sequence ID" value="QHT07234.1"/>
    <property type="molecule type" value="Genomic_DNA"/>
</dbReference>
<accession>A0A6C0CU30</accession>
<keyword evidence="1" id="KW-0812">Transmembrane</keyword>
<evidence type="ECO:0000256" key="1">
    <source>
        <dbReference type="SAM" id="Phobius"/>
    </source>
</evidence>
<protein>
    <submittedName>
        <fullName evidence="2">Uncharacterized protein</fullName>
    </submittedName>
</protein>